<dbReference type="Proteomes" id="UP000324800">
    <property type="component" value="Unassembled WGS sequence"/>
</dbReference>
<dbReference type="EMBL" id="SNRW01007567">
    <property type="protein sequence ID" value="KAA6381028.1"/>
    <property type="molecule type" value="Genomic_DNA"/>
</dbReference>
<evidence type="ECO:0000256" key="1">
    <source>
        <dbReference type="SAM" id="MobiDB-lite"/>
    </source>
</evidence>
<evidence type="ECO:0000313" key="3">
    <source>
        <dbReference type="Proteomes" id="UP000324800"/>
    </source>
</evidence>
<comment type="caution">
    <text evidence="2">The sequence shown here is derived from an EMBL/GenBank/DDBJ whole genome shotgun (WGS) entry which is preliminary data.</text>
</comment>
<dbReference type="AlphaFoldDB" id="A0A5J4VEJ9"/>
<feature type="region of interest" description="Disordered" evidence="1">
    <location>
        <begin position="41"/>
        <end position="72"/>
    </location>
</feature>
<evidence type="ECO:0000313" key="2">
    <source>
        <dbReference type="EMBL" id="KAA6381028.1"/>
    </source>
</evidence>
<reference evidence="2 3" key="1">
    <citation type="submission" date="2019-03" db="EMBL/GenBank/DDBJ databases">
        <title>Single cell metagenomics reveals metabolic interactions within the superorganism composed of flagellate Streblomastix strix and complex community of Bacteroidetes bacteria on its surface.</title>
        <authorList>
            <person name="Treitli S.C."/>
            <person name="Kolisko M."/>
            <person name="Husnik F."/>
            <person name="Keeling P."/>
            <person name="Hampl V."/>
        </authorList>
    </citation>
    <scope>NUCLEOTIDE SEQUENCE [LARGE SCALE GENOMIC DNA]</scope>
    <source>
        <strain evidence="2">ST1C</strain>
    </source>
</reference>
<protein>
    <submittedName>
        <fullName evidence="2">Uncharacterized protein</fullName>
    </submittedName>
</protein>
<proteinExistence type="predicted"/>
<gene>
    <name evidence="2" type="ORF">EZS28_023445</name>
</gene>
<accession>A0A5J4VEJ9</accession>
<sequence>MCYTSQLIRIISSGVCVVFEKLCREICSLNLVAKAIGESINCGNPEKKRRRPKVRKLDEKAKEVPSSQKNDGLINGQLETWRRHRWRLGQFDEY</sequence>
<name>A0A5J4VEJ9_9EUKA</name>
<organism evidence="2 3">
    <name type="scientific">Streblomastix strix</name>
    <dbReference type="NCBI Taxonomy" id="222440"/>
    <lineage>
        <taxon>Eukaryota</taxon>
        <taxon>Metamonada</taxon>
        <taxon>Preaxostyla</taxon>
        <taxon>Oxymonadida</taxon>
        <taxon>Streblomastigidae</taxon>
        <taxon>Streblomastix</taxon>
    </lineage>
</organism>